<dbReference type="STRING" id="1121022.GCA_000376105_01658"/>
<dbReference type="Pfam" id="PF02592">
    <property type="entry name" value="Vut_1"/>
    <property type="match status" value="1"/>
</dbReference>
<name>V4Q8L6_9CAUL</name>
<reference evidence="2 3" key="1">
    <citation type="journal article" date="2014" name="Nature">
        <title>Sequential evolution of bacterial morphology by co-option of a developmental regulator.</title>
        <authorList>
            <person name="Jiang C."/>
            <person name="Brown P.J."/>
            <person name="Ducret A."/>
            <person name="Brun Y.V."/>
        </authorList>
    </citation>
    <scope>NUCLEOTIDE SEQUENCE [LARGE SCALE GENOMIC DNA]</scope>
    <source>
        <strain evidence="2 3">DSM 16100</strain>
    </source>
</reference>
<dbReference type="eggNOG" id="COG1738">
    <property type="taxonomic scope" value="Bacteria"/>
</dbReference>
<keyword evidence="1" id="KW-0472">Membrane</keyword>
<sequence>MIDAKAAARKAFTGRAPWTYLYLFLIPFINWAYAAVPTIPLPDHGEWTPLAIVTGLVLVVRDFAQREIGHWIFIPLMIGLGISFKMAPAEIAMASAVAFGISETIDWGLFTFLKLPLSKRVFISAAVGSPLDTTVFYLMAATAIPGIFNIWAIGASILSKLVGCVIVYLLMKNREKKAAVSVA</sequence>
<feature type="transmembrane region" description="Helical" evidence="1">
    <location>
        <begin position="120"/>
        <end position="144"/>
    </location>
</feature>
<dbReference type="OrthoDB" id="5456784at2"/>
<dbReference type="RefSeq" id="WP_018081325.1">
    <property type="nucleotide sequence ID" value="NZ_AQWM01000005.1"/>
</dbReference>
<protein>
    <recommendedName>
        <fullName evidence="4">PreQ0 transporter</fullName>
    </recommendedName>
</protein>
<evidence type="ECO:0000313" key="3">
    <source>
        <dbReference type="Proteomes" id="UP000017837"/>
    </source>
</evidence>
<dbReference type="PATRIC" id="fig|1121022.4.peg.704"/>
<organism evidence="2 3">
    <name type="scientific">Asticcacaulis benevestitus DSM 16100 = ATCC BAA-896</name>
    <dbReference type="NCBI Taxonomy" id="1121022"/>
    <lineage>
        <taxon>Bacteria</taxon>
        <taxon>Pseudomonadati</taxon>
        <taxon>Pseudomonadota</taxon>
        <taxon>Alphaproteobacteria</taxon>
        <taxon>Caulobacterales</taxon>
        <taxon>Caulobacteraceae</taxon>
        <taxon>Asticcacaulis</taxon>
    </lineage>
</organism>
<keyword evidence="3" id="KW-1185">Reference proteome</keyword>
<evidence type="ECO:0008006" key="4">
    <source>
        <dbReference type="Google" id="ProtNLM"/>
    </source>
</evidence>
<proteinExistence type="predicted"/>
<keyword evidence="1" id="KW-1133">Transmembrane helix</keyword>
<dbReference type="Proteomes" id="UP000017837">
    <property type="component" value="Unassembled WGS sequence"/>
</dbReference>
<accession>V4Q8L6</accession>
<dbReference type="InterPro" id="IPR003744">
    <property type="entry name" value="YhhQ"/>
</dbReference>
<feature type="transmembrane region" description="Helical" evidence="1">
    <location>
        <begin position="71"/>
        <end position="87"/>
    </location>
</feature>
<comment type="caution">
    <text evidence="2">The sequence shown here is derived from an EMBL/GenBank/DDBJ whole genome shotgun (WGS) entry which is preliminary data.</text>
</comment>
<feature type="transmembrane region" description="Helical" evidence="1">
    <location>
        <begin position="150"/>
        <end position="171"/>
    </location>
</feature>
<evidence type="ECO:0000256" key="1">
    <source>
        <dbReference type="SAM" id="Phobius"/>
    </source>
</evidence>
<dbReference type="AlphaFoldDB" id="V4Q8L6"/>
<feature type="transmembrane region" description="Helical" evidence="1">
    <location>
        <begin position="20"/>
        <end position="41"/>
    </location>
</feature>
<gene>
    <name evidence="2" type="ORF">ABENE_03555</name>
</gene>
<dbReference type="EMBL" id="AWGB01000005">
    <property type="protein sequence ID" value="ESQ94180.1"/>
    <property type="molecule type" value="Genomic_DNA"/>
</dbReference>
<evidence type="ECO:0000313" key="2">
    <source>
        <dbReference type="EMBL" id="ESQ94180.1"/>
    </source>
</evidence>
<keyword evidence="1" id="KW-0812">Transmembrane</keyword>